<evidence type="ECO:0000313" key="1">
    <source>
        <dbReference type="EMBL" id="GIM94421.1"/>
    </source>
</evidence>
<dbReference type="EMBL" id="BOQN01000081">
    <property type="protein sequence ID" value="GIM94421.1"/>
    <property type="molecule type" value="Genomic_DNA"/>
</dbReference>
<dbReference type="SUPFAM" id="SSF81301">
    <property type="entry name" value="Nucleotidyltransferase"/>
    <property type="match status" value="1"/>
</dbReference>
<dbReference type="AlphaFoldDB" id="A0A919TIA7"/>
<dbReference type="Proteomes" id="UP000677082">
    <property type="component" value="Unassembled WGS sequence"/>
</dbReference>
<organism evidence="1 2">
    <name type="scientific">Paractinoplanes toevensis</name>
    <dbReference type="NCBI Taxonomy" id="571911"/>
    <lineage>
        <taxon>Bacteria</taxon>
        <taxon>Bacillati</taxon>
        <taxon>Actinomycetota</taxon>
        <taxon>Actinomycetes</taxon>
        <taxon>Micromonosporales</taxon>
        <taxon>Micromonosporaceae</taxon>
        <taxon>Paractinoplanes</taxon>
    </lineage>
</organism>
<name>A0A919TIA7_9ACTN</name>
<gene>
    <name evidence="1" type="ORF">Ato02nite_062140</name>
</gene>
<dbReference type="CDD" id="cd05403">
    <property type="entry name" value="NT_KNTase_like"/>
    <property type="match status" value="1"/>
</dbReference>
<evidence type="ECO:0000313" key="2">
    <source>
        <dbReference type="Proteomes" id="UP000677082"/>
    </source>
</evidence>
<proteinExistence type="predicted"/>
<comment type="caution">
    <text evidence="1">The sequence shown here is derived from an EMBL/GenBank/DDBJ whole genome shotgun (WGS) entry which is preliminary data.</text>
</comment>
<dbReference type="Gene3D" id="3.30.460.10">
    <property type="entry name" value="Beta Polymerase, domain 2"/>
    <property type="match status" value="1"/>
</dbReference>
<keyword evidence="2" id="KW-1185">Reference proteome</keyword>
<reference evidence="1 2" key="1">
    <citation type="submission" date="2021-03" db="EMBL/GenBank/DDBJ databases">
        <title>Whole genome shotgun sequence of Actinoplanes toevensis NBRC 105298.</title>
        <authorList>
            <person name="Komaki H."/>
            <person name="Tamura T."/>
        </authorList>
    </citation>
    <scope>NUCLEOTIDE SEQUENCE [LARGE SCALE GENOMIC DNA]</scope>
    <source>
        <strain evidence="1 2">NBRC 105298</strain>
    </source>
</reference>
<dbReference type="InterPro" id="IPR043519">
    <property type="entry name" value="NT_sf"/>
</dbReference>
<sequence length="251" mass="26708">MTSDSEPTKATARPPASAEVLGRVVTARGRWLDEAVEVLSDNPLAAGVWLVGSLGRADGDGFSDVDLIVAIEGPVPAALRTHPFGGLGLPGTVLFVRPKPRNAPDGGAFLSVCLEMAGLPVLVDMYLWPSITVAVPTGSRVLMERGRMPRSKLGLLDLLALCPPTDTSGSDPDDPATLLLLVQLAAKYHARGDRSRRAAICNQLNIPDITIVEQLRHLLDDRLPTLWPASTAARTAVDRLFELVSTLGEGR</sequence>
<accession>A0A919TIA7</accession>
<protein>
    <submittedName>
        <fullName evidence="1">Uncharacterized protein</fullName>
    </submittedName>
</protein>